<accession>A0A8S5LJ21</accession>
<proteinExistence type="predicted"/>
<reference evidence="1" key="1">
    <citation type="journal article" date="2021" name="Proc. Natl. Acad. Sci. U.S.A.">
        <title>A Catalog of Tens of Thousands of Viruses from Human Metagenomes Reveals Hidden Associations with Chronic Diseases.</title>
        <authorList>
            <person name="Tisza M.J."/>
            <person name="Buck C.B."/>
        </authorList>
    </citation>
    <scope>NUCLEOTIDE SEQUENCE</scope>
    <source>
        <strain evidence="1">CtfYP22</strain>
    </source>
</reference>
<evidence type="ECO:0000313" key="1">
    <source>
        <dbReference type="EMBL" id="DAD69811.1"/>
    </source>
</evidence>
<protein>
    <submittedName>
        <fullName evidence="1">Uncharacterized protein</fullName>
    </submittedName>
</protein>
<name>A0A8S5LJ21_9CAUD</name>
<dbReference type="EMBL" id="BK015856">
    <property type="protein sequence ID" value="DAD69811.1"/>
    <property type="molecule type" value="Genomic_DNA"/>
</dbReference>
<sequence length="126" mass="15269">MSDKEKEIIKRSIEVDEYVPLCYRRCERPEYMWEDACIMSYYTRILRHFEDDKELIIYLRKKGIPISKQITDYIKERSEENEERASIYIKRVLTADAYELAQLEYGVSYEITREMYSFAAEIHANK</sequence>
<organism evidence="1">
    <name type="scientific">Siphoviridae sp. ctfYP22</name>
    <dbReference type="NCBI Taxonomy" id="2827584"/>
    <lineage>
        <taxon>Viruses</taxon>
        <taxon>Duplodnaviria</taxon>
        <taxon>Heunggongvirae</taxon>
        <taxon>Uroviricota</taxon>
        <taxon>Caudoviricetes</taxon>
    </lineage>
</organism>